<dbReference type="PANTHER" id="PTHR30483:SF37">
    <property type="entry name" value="ABC TRANSPORTER SUBSTRATE-BINDING PROTEIN"/>
    <property type="match status" value="1"/>
</dbReference>
<evidence type="ECO:0000256" key="3">
    <source>
        <dbReference type="ARBA" id="ARBA00022970"/>
    </source>
</evidence>
<comment type="similarity">
    <text evidence="1">Belongs to the leucine-binding protein family.</text>
</comment>
<evidence type="ECO:0000256" key="2">
    <source>
        <dbReference type="ARBA" id="ARBA00022729"/>
    </source>
</evidence>
<organism evidence="6 7">
    <name type="scientific">Neoaquamicrobium sediminum</name>
    <dbReference type="NCBI Taxonomy" id="1849104"/>
    <lineage>
        <taxon>Bacteria</taxon>
        <taxon>Pseudomonadati</taxon>
        <taxon>Pseudomonadota</taxon>
        <taxon>Alphaproteobacteria</taxon>
        <taxon>Hyphomicrobiales</taxon>
        <taxon>Phyllobacteriaceae</taxon>
        <taxon>Neoaquamicrobium</taxon>
    </lineage>
</organism>
<dbReference type="RefSeq" id="WP_368803504.1">
    <property type="nucleotide sequence ID" value="NZ_JAZHFV010000004.1"/>
</dbReference>
<evidence type="ECO:0000259" key="5">
    <source>
        <dbReference type="Pfam" id="PF13458"/>
    </source>
</evidence>
<dbReference type="Pfam" id="PF13458">
    <property type="entry name" value="Peripla_BP_6"/>
    <property type="match status" value="1"/>
</dbReference>
<feature type="domain" description="Leucine-binding protein" evidence="5">
    <location>
        <begin position="32"/>
        <end position="382"/>
    </location>
</feature>
<keyword evidence="7" id="KW-1185">Reference proteome</keyword>
<comment type="caution">
    <text evidence="6">The sequence shown here is derived from an EMBL/GenBank/DDBJ whole genome shotgun (WGS) entry which is preliminary data.</text>
</comment>
<keyword evidence="3" id="KW-0029">Amino-acid transport</keyword>
<reference evidence="6 7" key="1">
    <citation type="submission" date="2024-01" db="EMBL/GenBank/DDBJ databases">
        <title>New evidence supports the origin of RcGTA from prophage.</title>
        <authorList>
            <person name="Xu Y."/>
            <person name="Liu B."/>
            <person name="Chen F."/>
        </authorList>
    </citation>
    <scope>NUCLEOTIDE SEQUENCE [LARGE SCALE GENOMIC DNA]</scope>
    <source>
        <strain evidence="6 7">CBW1107-2</strain>
    </source>
</reference>
<evidence type="ECO:0000313" key="7">
    <source>
        <dbReference type="Proteomes" id="UP001559025"/>
    </source>
</evidence>
<proteinExistence type="inferred from homology"/>
<keyword evidence="3" id="KW-0813">Transport</keyword>
<dbReference type="EMBL" id="JAZHFV010000004">
    <property type="protein sequence ID" value="MEX4008500.1"/>
    <property type="molecule type" value="Genomic_DNA"/>
</dbReference>
<dbReference type="InterPro" id="IPR028082">
    <property type="entry name" value="Peripla_BP_I"/>
</dbReference>
<name>A0ABV3WUZ2_9HYPH</name>
<evidence type="ECO:0000256" key="1">
    <source>
        <dbReference type="ARBA" id="ARBA00010062"/>
    </source>
</evidence>
<dbReference type="Proteomes" id="UP001559025">
    <property type="component" value="Unassembled WGS sequence"/>
</dbReference>
<evidence type="ECO:0000313" key="6">
    <source>
        <dbReference type="EMBL" id="MEX4008500.1"/>
    </source>
</evidence>
<dbReference type="InterPro" id="IPR028081">
    <property type="entry name" value="Leu-bd"/>
</dbReference>
<dbReference type="PANTHER" id="PTHR30483">
    <property type="entry name" value="LEUCINE-SPECIFIC-BINDING PROTEIN"/>
    <property type="match status" value="1"/>
</dbReference>
<evidence type="ECO:0000256" key="4">
    <source>
        <dbReference type="SAM" id="SignalP"/>
    </source>
</evidence>
<protein>
    <submittedName>
        <fullName evidence="6">ABC transporter substrate-binding protein</fullName>
    </submittedName>
</protein>
<feature type="chain" id="PRO_5046083034" evidence="4">
    <location>
        <begin position="31"/>
        <end position="406"/>
    </location>
</feature>
<dbReference type="SUPFAM" id="SSF53822">
    <property type="entry name" value="Periplasmic binding protein-like I"/>
    <property type="match status" value="1"/>
</dbReference>
<dbReference type="Gene3D" id="3.40.50.2300">
    <property type="match status" value="2"/>
</dbReference>
<sequence>MSAGRNKTATRLAALAVSVAMFAGIAPAGAETIKIGVPMELSGRFVAYGASGRRGVEMALERFGTKVGDNDIQLLFRDVQSEAQATVSAINELVSVEKVDFMIGPVASPIVAASVPPWQQGKPIWIVNGSSSTQLEEIAGGEDAFFHTYPYAYHYHTSEAEALQHYLGEGKKIAVIYSDDNYGRTHLPYVQQFYKDAGFEIVAEEVIRTNTPDMNPVLTKIARVKPDILIGLVQTTDAITLAKQIHTRKLDVPYLVGTAYTQLDEWQEAVGEAQEGWMGVTTYLPGVNHPANPDYPELFPETVAWAEAFKTKYNMEPDFLDIGHYAAMGMLLVALDKAGGDKAKAAEELRSLDIPTVNGRGKFESTGFGTKQQAFVDMVVFQRQGGKNVVLWPLETASGDITAVTR</sequence>
<accession>A0ABV3WUZ2</accession>
<feature type="signal peptide" evidence="4">
    <location>
        <begin position="1"/>
        <end position="30"/>
    </location>
</feature>
<dbReference type="InterPro" id="IPR051010">
    <property type="entry name" value="BCAA_transport"/>
</dbReference>
<gene>
    <name evidence="6" type="ORF">V1479_14400</name>
</gene>
<keyword evidence="2 4" id="KW-0732">Signal</keyword>